<dbReference type="RefSeq" id="WP_034835137.1">
    <property type="nucleotide sequence ID" value="NZ_JOKH01000002.1"/>
</dbReference>
<accession>A0A081NI01</accession>
<evidence type="ECO:0000313" key="1">
    <source>
        <dbReference type="EMBL" id="KEQ18074.1"/>
    </source>
</evidence>
<reference evidence="1 2" key="1">
    <citation type="submission" date="2014-06" db="EMBL/GenBank/DDBJ databases">
        <title>Whole Genome Sequences of Three Symbiotic Endozoicomonas Bacteria.</title>
        <authorList>
            <person name="Neave M.J."/>
            <person name="Apprill A."/>
            <person name="Voolstra C.R."/>
        </authorList>
    </citation>
    <scope>NUCLEOTIDE SEQUENCE [LARGE SCALE GENOMIC DNA]</scope>
    <source>
        <strain evidence="1 2">DSM 25634</strain>
    </source>
</reference>
<proteinExistence type="predicted"/>
<dbReference type="EMBL" id="JOKH01000002">
    <property type="protein sequence ID" value="KEQ18074.1"/>
    <property type="molecule type" value="Genomic_DNA"/>
</dbReference>
<dbReference type="eggNOG" id="ENOG503322Q">
    <property type="taxonomic scope" value="Bacteria"/>
</dbReference>
<dbReference type="Proteomes" id="UP000028073">
    <property type="component" value="Unassembled WGS sequence"/>
</dbReference>
<evidence type="ECO:0000313" key="2">
    <source>
        <dbReference type="Proteomes" id="UP000028073"/>
    </source>
</evidence>
<comment type="caution">
    <text evidence="1">The sequence shown here is derived from an EMBL/GenBank/DDBJ whole genome shotgun (WGS) entry which is preliminary data.</text>
</comment>
<dbReference type="AlphaFoldDB" id="A0A081NI01"/>
<organism evidence="1 2">
    <name type="scientific">Endozoicomonas numazuensis</name>
    <dbReference type="NCBI Taxonomy" id="1137799"/>
    <lineage>
        <taxon>Bacteria</taxon>
        <taxon>Pseudomonadati</taxon>
        <taxon>Pseudomonadota</taxon>
        <taxon>Gammaproteobacteria</taxon>
        <taxon>Oceanospirillales</taxon>
        <taxon>Endozoicomonadaceae</taxon>
        <taxon>Endozoicomonas</taxon>
    </lineage>
</organism>
<dbReference type="STRING" id="1137799.GZ78_10890"/>
<dbReference type="OrthoDB" id="6383255at2"/>
<sequence length="402" mass="44027">MAGIWFSKENILGRLESPEVNANNNDGLYSTKDFYFYALLQVDSSQSDQKIPLLRTFSSGSSQGSTYILDIYIENGVIKVFGTQNGGLGVRTYSVNAIPFDALFELVVTINPSRNSFLERTVIKINGVTQSVDTGTLYHHRNMMIFSTWFRAILGGEGTSLGNAKGLLVLKATLMNQYNTTAIPLTTSGSPYVTLWYWDFEDSNNPLKITTSRQSVSSELIWTNTDDTTVIWVDTNSPPTSNNGGGIIIPGNGNTTRIQGTVTEDDQPVARRVFAITQAQLEVDGSQEIRHAVLNSVLSDSDSGSYSLDTSPYESAVFVMAVDDYGEVWQADTVYEVGDVIRPASFQGYVYLCTVAGTGSSTEPVWWFDDSIQAIGTAQFKAKPYTRPLAHGPVTPEIVPES</sequence>
<name>A0A081NI01_9GAMM</name>
<gene>
    <name evidence="1" type="ORF">GZ78_10890</name>
</gene>
<protein>
    <submittedName>
        <fullName evidence="1">Uncharacterized protein</fullName>
    </submittedName>
</protein>
<keyword evidence="2" id="KW-1185">Reference proteome</keyword>